<sequence length="42" mass="4950">MPFKVLQLNLHSVVVFFFYKMSSHTALRQFLKESRLTDSMGD</sequence>
<reference evidence="1" key="1">
    <citation type="submission" date="2014-11" db="EMBL/GenBank/DDBJ databases">
        <authorList>
            <person name="Amaro Gonzalez C."/>
        </authorList>
    </citation>
    <scope>NUCLEOTIDE SEQUENCE</scope>
</reference>
<protein>
    <submittedName>
        <fullName evidence="1">Uncharacterized protein</fullName>
    </submittedName>
</protein>
<reference evidence="1" key="2">
    <citation type="journal article" date="2015" name="Fish Shellfish Immunol.">
        <title>Early steps in the European eel (Anguilla anguilla)-Vibrio vulnificus interaction in the gills: Role of the RtxA13 toxin.</title>
        <authorList>
            <person name="Callol A."/>
            <person name="Pajuelo D."/>
            <person name="Ebbesson L."/>
            <person name="Teles M."/>
            <person name="MacKenzie S."/>
            <person name="Amaro C."/>
        </authorList>
    </citation>
    <scope>NUCLEOTIDE SEQUENCE</scope>
</reference>
<dbReference type="EMBL" id="GBXM01018387">
    <property type="protein sequence ID" value="JAH90190.1"/>
    <property type="molecule type" value="Transcribed_RNA"/>
</dbReference>
<proteinExistence type="predicted"/>
<dbReference type="AlphaFoldDB" id="A0A0E9WKT2"/>
<name>A0A0E9WKT2_ANGAN</name>
<organism evidence="1">
    <name type="scientific">Anguilla anguilla</name>
    <name type="common">European freshwater eel</name>
    <name type="synonym">Muraena anguilla</name>
    <dbReference type="NCBI Taxonomy" id="7936"/>
    <lineage>
        <taxon>Eukaryota</taxon>
        <taxon>Metazoa</taxon>
        <taxon>Chordata</taxon>
        <taxon>Craniata</taxon>
        <taxon>Vertebrata</taxon>
        <taxon>Euteleostomi</taxon>
        <taxon>Actinopterygii</taxon>
        <taxon>Neopterygii</taxon>
        <taxon>Teleostei</taxon>
        <taxon>Anguilliformes</taxon>
        <taxon>Anguillidae</taxon>
        <taxon>Anguilla</taxon>
    </lineage>
</organism>
<accession>A0A0E9WKT2</accession>
<evidence type="ECO:0000313" key="1">
    <source>
        <dbReference type="EMBL" id="JAH90190.1"/>
    </source>
</evidence>